<feature type="transmembrane region" description="Helical" evidence="1">
    <location>
        <begin position="429"/>
        <end position="447"/>
    </location>
</feature>
<feature type="transmembrane region" description="Helical" evidence="1">
    <location>
        <begin position="47"/>
        <end position="65"/>
    </location>
</feature>
<keyword evidence="1" id="KW-0812">Transmembrane</keyword>
<organism evidence="2 3">
    <name type="scientific">Methanofollis formosanus</name>
    <dbReference type="NCBI Taxonomy" id="299308"/>
    <lineage>
        <taxon>Archaea</taxon>
        <taxon>Methanobacteriati</taxon>
        <taxon>Methanobacteriota</taxon>
        <taxon>Stenosarchaea group</taxon>
        <taxon>Methanomicrobia</taxon>
        <taxon>Methanomicrobiales</taxon>
        <taxon>Methanomicrobiaceae</taxon>
        <taxon>Methanofollis</taxon>
    </lineage>
</organism>
<proteinExistence type="predicted"/>
<reference evidence="2" key="1">
    <citation type="journal article" date="2005" name="Int. J. Syst. Evol. Microbiol.">
        <title>Methanofollis formosanus sp. nov., isolated from a fish pond.</title>
        <authorList>
            <person name="Wu S.Y."/>
            <person name="Chen S.C."/>
            <person name="Lai M.C."/>
        </authorList>
    </citation>
    <scope>NUCLEOTIDE SEQUENCE</scope>
    <source>
        <strain evidence="2">ML15</strain>
    </source>
</reference>
<evidence type="ECO:0000256" key="1">
    <source>
        <dbReference type="SAM" id="Phobius"/>
    </source>
</evidence>
<evidence type="ECO:0000313" key="2">
    <source>
        <dbReference type="EMBL" id="QYZ79863.1"/>
    </source>
</evidence>
<sequence length="650" mass="73421">MEGSDRGGIEVWQKTLSLRYNIDTFAAIFGIIVSLFMIIFGGIYGRAGFFTLGVLTITSCLIWLAMRDSASFEFQVPGVRSSFSLWCTAFFLLYGLSIISIYFRPSMYERPLLYFVVTSLIAGVIACEILTADRRHTNLILIQILLLGVSIGWSLLFIVPELVGKDPWFHMGFTNLILHDHAIPDDSIYSGYEKLPFFHLMVAITSLVTGLTYKYAAMASVSFGQIVCNIVFIFLISNYIFKNYRIGLFSALLVGIASHHILMSYLFIPNGFGAIFVFIALYLILSKTEGKNGAIFFILLLTQMITIILTHSIVAIFMALLLLLIWSIDLFHCFFHQQIISVIKSAILVSFMMGMLAWWIYSSIALETLVDLVQVGFSAEYFVRFPEYRLYEANVPFIEHVYNLIGLYAFLGLSLVGVLFMISRRGNKSTFLMALISVTPVFIAFFFNISGGTLIEERWFYFGEILLSVPLALTVLFLGTWICKKPESQCFFISGFIVALSFLTFTGMFVGLDNNELTPVSATSLYYTQSEMAGSDFVGARSIGLISSDVTYCVNPSSSVYMNLYNINGERLQMLDISYFTGRFRHDGSVKVVRNLYLDEIQRKSLLSNSIFPDVDIYLSNLDFYKIYDNSAITVYTDKLNIDNRAYPTP</sequence>
<accession>A0A8G1A3P6</accession>
<feature type="transmembrane region" description="Helical" evidence="1">
    <location>
        <begin position="459"/>
        <end position="483"/>
    </location>
</feature>
<keyword evidence="1" id="KW-1133">Transmembrane helix</keyword>
<keyword evidence="3" id="KW-1185">Reference proteome</keyword>
<feature type="transmembrane region" description="Helical" evidence="1">
    <location>
        <begin position="111"/>
        <end position="132"/>
    </location>
</feature>
<feature type="transmembrane region" description="Helical" evidence="1">
    <location>
        <begin position="139"/>
        <end position="159"/>
    </location>
</feature>
<feature type="transmembrane region" description="Helical" evidence="1">
    <location>
        <begin position="20"/>
        <end position="41"/>
    </location>
</feature>
<feature type="transmembrane region" description="Helical" evidence="1">
    <location>
        <begin position="315"/>
        <end position="335"/>
    </location>
</feature>
<name>A0A8G1A3P6_9EURY</name>
<reference evidence="2" key="2">
    <citation type="submission" date="2019-03" db="EMBL/GenBank/DDBJ databases">
        <authorList>
            <person name="Chen S.-C."/>
            <person name="Wu S.-Y."/>
            <person name="Lai M.-C."/>
        </authorList>
    </citation>
    <scope>NUCLEOTIDE SEQUENCE</scope>
    <source>
        <strain evidence="2">ML15</strain>
    </source>
</reference>
<feature type="transmembrane region" description="Helical" evidence="1">
    <location>
        <begin position="197"/>
        <end position="216"/>
    </location>
</feature>
<dbReference type="AlphaFoldDB" id="A0A8G1A3P6"/>
<feature type="transmembrane region" description="Helical" evidence="1">
    <location>
        <begin position="223"/>
        <end position="241"/>
    </location>
</feature>
<feature type="transmembrane region" description="Helical" evidence="1">
    <location>
        <begin position="401"/>
        <end position="422"/>
    </location>
</feature>
<feature type="transmembrane region" description="Helical" evidence="1">
    <location>
        <begin position="85"/>
        <end position="105"/>
    </location>
</feature>
<dbReference type="OrthoDB" id="110868at2157"/>
<protein>
    <submittedName>
        <fullName evidence="2">Uncharacterized protein</fullName>
    </submittedName>
</protein>
<feature type="transmembrane region" description="Helical" evidence="1">
    <location>
        <begin position="490"/>
        <end position="512"/>
    </location>
</feature>
<dbReference type="EMBL" id="CP037968">
    <property type="protein sequence ID" value="QYZ79863.1"/>
    <property type="molecule type" value="Genomic_DNA"/>
</dbReference>
<gene>
    <name evidence="2" type="ORF">E2N92_10730</name>
</gene>
<dbReference type="RefSeq" id="WP_220681170.1">
    <property type="nucleotide sequence ID" value="NZ_CP037968.1"/>
</dbReference>
<feature type="transmembrane region" description="Helical" evidence="1">
    <location>
        <begin position="261"/>
        <end position="285"/>
    </location>
</feature>
<evidence type="ECO:0000313" key="3">
    <source>
        <dbReference type="Proteomes" id="UP000826709"/>
    </source>
</evidence>
<feature type="transmembrane region" description="Helical" evidence="1">
    <location>
        <begin position="342"/>
        <end position="361"/>
    </location>
</feature>
<dbReference type="Proteomes" id="UP000826709">
    <property type="component" value="Chromosome"/>
</dbReference>
<keyword evidence="1" id="KW-0472">Membrane</keyword>
<dbReference type="KEGG" id="mfk:E2N92_10730"/>